<sequence length="131" mass="13541">MTDLNALKYTEEHEWIATGPSTGSGTQVVSIGITDYAAEKLGDVVFVELPAVGTELAAGAVVGEIESTKSVGELYAPVAGTVVEINDAVVDDPSLVNAEPFEGGWLIKVSVADGATDDLLDRDAYVALTEG</sequence>
<evidence type="ECO:0000256" key="2">
    <source>
        <dbReference type="ARBA" id="ARBA00022823"/>
    </source>
</evidence>
<dbReference type="InterPro" id="IPR033753">
    <property type="entry name" value="GCV_H/Fam206"/>
</dbReference>
<dbReference type="GO" id="GO:0005829">
    <property type="term" value="C:cytosol"/>
    <property type="evidence" value="ECO:0007669"/>
    <property type="project" value="TreeGrafter"/>
</dbReference>
<dbReference type="InterPro" id="IPR002930">
    <property type="entry name" value="GCV_H"/>
</dbReference>
<dbReference type="CDD" id="cd06848">
    <property type="entry name" value="GCS_H"/>
    <property type="match status" value="1"/>
</dbReference>
<dbReference type="PROSITE" id="PS50968">
    <property type="entry name" value="BIOTINYL_LIPOYL"/>
    <property type="match status" value="1"/>
</dbReference>
<dbReference type="GO" id="GO:0019464">
    <property type="term" value="P:glycine decarboxylation via glycine cleavage system"/>
    <property type="evidence" value="ECO:0007669"/>
    <property type="project" value="UniProtKB-UniRule"/>
</dbReference>
<proteinExistence type="inferred from homology"/>
<dbReference type="Pfam" id="PF01597">
    <property type="entry name" value="GCV_H"/>
    <property type="match status" value="1"/>
</dbReference>
<dbReference type="InterPro" id="IPR000089">
    <property type="entry name" value="Biotin_lipoyl"/>
</dbReference>
<comment type="cofactor">
    <cofactor evidence="3">
        <name>(R)-lipoate</name>
        <dbReference type="ChEBI" id="CHEBI:83088"/>
    </cofactor>
    <text evidence="3">Binds 1 lipoyl cofactor covalently.</text>
</comment>
<dbReference type="RefSeq" id="WP_282213952.1">
    <property type="nucleotide sequence ID" value="NZ_CP158357.1"/>
</dbReference>
<dbReference type="AlphaFoldDB" id="A0AAU7W1E3"/>
<accession>A0AAU7W1E3</accession>
<dbReference type="InterPro" id="IPR017453">
    <property type="entry name" value="GCV_H_sub"/>
</dbReference>
<dbReference type="SUPFAM" id="SSF51230">
    <property type="entry name" value="Single hybrid motif"/>
    <property type="match status" value="1"/>
</dbReference>
<dbReference type="GO" id="GO:0009249">
    <property type="term" value="P:protein lipoylation"/>
    <property type="evidence" value="ECO:0007669"/>
    <property type="project" value="TreeGrafter"/>
</dbReference>
<reference evidence="6" key="1">
    <citation type="submission" date="2024-06" db="EMBL/GenBank/DDBJ databases">
        <title>Draft genome sequence of Microbacterium sp. strain A8/3-1, isolated from Oxytropis tragacanthoides Fisch. ex DC. Root nodules in the Altai region of Russia.</title>
        <authorList>
            <person name="Sazanova A."/>
            <person name="Guro P."/>
            <person name="Kuznetsova I."/>
            <person name="Belimov A."/>
            <person name="Safronova V."/>
        </authorList>
    </citation>
    <scope>NUCLEOTIDE SEQUENCE</scope>
    <source>
        <strain evidence="6">A8/3-1</strain>
    </source>
</reference>
<evidence type="ECO:0000259" key="5">
    <source>
        <dbReference type="PROSITE" id="PS50968"/>
    </source>
</evidence>
<feature type="domain" description="Lipoyl-binding" evidence="5">
    <location>
        <begin position="28"/>
        <end position="110"/>
    </location>
</feature>
<comment type="subunit">
    <text evidence="3">The glycine cleavage system is composed of four proteins: P, T, L and H.</text>
</comment>
<dbReference type="Gene3D" id="2.40.50.100">
    <property type="match status" value="1"/>
</dbReference>
<dbReference type="NCBIfam" id="NF002270">
    <property type="entry name" value="PRK01202.1"/>
    <property type="match status" value="1"/>
</dbReference>
<keyword evidence="2 3" id="KW-0450">Lipoyl</keyword>
<dbReference type="NCBIfam" id="TIGR00527">
    <property type="entry name" value="gcvH"/>
    <property type="match status" value="1"/>
</dbReference>
<dbReference type="PANTHER" id="PTHR11715:SF3">
    <property type="entry name" value="GLYCINE CLEAVAGE SYSTEM H PROTEIN-RELATED"/>
    <property type="match status" value="1"/>
</dbReference>
<dbReference type="PROSITE" id="PS00189">
    <property type="entry name" value="LIPOYL"/>
    <property type="match status" value="1"/>
</dbReference>
<dbReference type="PANTHER" id="PTHR11715">
    <property type="entry name" value="GLYCINE CLEAVAGE SYSTEM H PROTEIN"/>
    <property type="match status" value="1"/>
</dbReference>
<dbReference type="InterPro" id="IPR011053">
    <property type="entry name" value="Single_hybrid_motif"/>
</dbReference>
<evidence type="ECO:0000256" key="1">
    <source>
        <dbReference type="ARBA" id="ARBA00009249"/>
    </source>
</evidence>
<dbReference type="EMBL" id="CP158357">
    <property type="protein sequence ID" value="XBX79796.1"/>
    <property type="molecule type" value="Genomic_DNA"/>
</dbReference>
<protein>
    <recommendedName>
        <fullName evidence="3">Glycine cleavage system H protein</fullName>
    </recommendedName>
</protein>
<name>A0AAU7W1E3_9MICO</name>
<gene>
    <name evidence="3 6" type="primary">gcvH</name>
    <name evidence="6" type="ORF">ABS642_06840</name>
</gene>
<evidence type="ECO:0000256" key="4">
    <source>
        <dbReference type="PIRSR" id="PIRSR617453-50"/>
    </source>
</evidence>
<dbReference type="InterPro" id="IPR003016">
    <property type="entry name" value="2-oxoA_DH_lipoyl-BS"/>
</dbReference>
<organism evidence="6">
    <name type="scientific">Microbacterium sp. A8/3-1</name>
    <dbReference type="NCBI Taxonomy" id="3160749"/>
    <lineage>
        <taxon>Bacteria</taxon>
        <taxon>Bacillati</taxon>
        <taxon>Actinomycetota</taxon>
        <taxon>Actinomycetes</taxon>
        <taxon>Micrococcales</taxon>
        <taxon>Microbacteriaceae</taxon>
        <taxon>Microbacterium</taxon>
    </lineage>
</organism>
<dbReference type="GO" id="GO:0005960">
    <property type="term" value="C:glycine cleavage complex"/>
    <property type="evidence" value="ECO:0007669"/>
    <property type="project" value="InterPro"/>
</dbReference>
<comment type="similarity">
    <text evidence="1 3">Belongs to the GcvH family.</text>
</comment>
<comment type="function">
    <text evidence="3">The glycine cleavage system catalyzes the degradation of glycine. The H protein shuttles the methylamine group of glycine from the P protein to the T protein.</text>
</comment>
<dbReference type="HAMAP" id="MF_00272">
    <property type="entry name" value="GcvH"/>
    <property type="match status" value="1"/>
</dbReference>
<evidence type="ECO:0000313" key="6">
    <source>
        <dbReference type="EMBL" id="XBX79796.1"/>
    </source>
</evidence>
<feature type="modified residue" description="N6-lipoyllysine" evidence="3 4">
    <location>
        <position position="69"/>
    </location>
</feature>
<evidence type="ECO:0000256" key="3">
    <source>
        <dbReference type="HAMAP-Rule" id="MF_00272"/>
    </source>
</evidence>